<feature type="region of interest" description="Disordered" evidence="1">
    <location>
        <begin position="148"/>
        <end position="170"/>
    </location>
</feature>
<dbReference type="EMBL" id="KZ999250">
    <property type="protein sequence ID" value="RKO85262.1"/>
    <property type="molecule type" value="Genomic_DNA"/>
</dbReference>
<proteinExistence type="predicted"/>
<evidence type="ECO:0000256" key="1">
    <source>
        <dbReference type="SAM" id="MobiDB-lite"/>
    </source>
</evidence>
<evidence type="ECO:0000313" key="3">
    <source>
        <dbReference type="Proteomes" id="UP000269721"/>
    </source>
</evidence>
<sequence length="261" mass="28920">MITAMPSLTVCPLVGLSWDRRLQASAQFRVRRGQDIHRVTADSKVKCTTTYAGVTFTVDYLVADVPNHIYLGTNIAYTSPEATLALRRAAFNLNYSGLLSPHSKGYDTLMNHLLAITDPTTRPARKPGHLYDSILTCPYVAAPHDHHSYTTTSPDYDSEGENDHSEDNDAAPCVCATFPDPHPPPPRASSADYTPLSTEIMKKYSDVFAHSLPNKIPELDKGPTHEIHLIDPNRPMTRPSFPVPAKLSATSKRMIFIDRYS</sequence>
<dbReference type="AlphaFoldDB" id="A0A4P9W0V4"/>
<keyword evidence="3" id="KW-1185">Reference proteome</keyword>
<protein>
    <submittedName>
        <fullName evidence="2">Uncharacterized protein</fullName>
    </submittedName>
</protein>
<name>A0A4P9W0V4_9FUNG</name>
<organism evidence="2 3">
    <name type="scientific">Blyttiomyces helicus</name>
    <dbReference type="NCBI Taxonomy" id="388810"/>
    <lineage>
        <taxon>Eukaryota</taxon>
        <taxon>Fungi</taxon>
        <taxon>Fungi incertae sedis</taxon>
        <taxon>Chytridiomycota</taxon>
        <taxon>Chytridiomycota incertae sedis</taxon>
        <taxon>Chytridiomycetes</taxon>
        <taxon>Chytridiomycetes incertae sedis</taxon>
        <taxon>Blyttiomyces</taxon>
    </lineage>
</organism>
<reference evidence="3" key="1">
    <citation type="journal article" date="2018" name="Nat. Microbiol.">
        <title>Leveraging single-cell genomics to expand the fungal tree of life.</title>
        <authorList>
            <person name="Ahrendt S.R."/>
            <person name="Quandt C.A."/>
            <person name="Ciobanu D."/>
            <person name="Clum A."/>
            <person name="Salamov A."/>
            <person name="Andreopoulos B."/>
            <person name="Cheng J.F."/>
            <person name="Woyke T."/>
            <person name="Pelin A."/>
            <person name="Henrissat B."/>
            <person name="Reynolds N.K."/>
            <person name="Benny G.L."/>
            <person name="Smith M.E."/>
            <person name="James T.Y."/>
            <person name="Grigoriev I.V."/>
        </authorList>
    </citation>
    <scope>NUCLEOTIDE SEQUENCE [LARGE SCALE GENOMIC DNA]</scope>
</reference>
<dbReference type="Proteomes" id="UP000269721">
    <property type="component" value="Unassembled WGS sequence"/>
</dbReference>
<accession>A0A4P9W0V4</accession>
<gene>
    <name evidence="2" type="ORF">BDK51DRAFT_39976</name>
</gene>
<evidence type="ECO:0000313" key="2">
    <source>
        <dbReference type="EMBL" id="RKO85262.1"/>
    </source>
</evidence>